<evidence type="ECO:0000313" key="2">
    <source>
        <dbReference type="WBParaSite" id="JU765_v2.g4416.t1"/>
    </source>
</evidence>
<protein>
    <submittedName>
        <fullName evidence="2">Uncharacterized protein</fullName>
    </submittedName>
</protein>
<evidence type="ECO:0000313" key="1">
    <source>
        <dbReference type="Proteomes" id="UP000887576"/>
    </source>
</evidence>
<sequence>MPAEAEVVVGDEFVEKFTKCPLKLVNDFTKKIDGDCFDEWQKIEGSTYTNGFLIESLRSNDQEFIEKHGKHPVKKVRYLK</sequence>
<dbReference type="WBParaSite" id="JU765_v2.g4416.t1">
    <property type="protein sequence ID" value="JU765_v2.g4416.t1"/>
    <property type="gene ID" value="JU765_v2.g4416"/>
</dbReference>
<reference evidence="2" key="1">
    <citation type="submission" date="2022-11" db="UniProtKB">
        <authorList>
            <consortium name="WormBaseParasite"/>
        </authorList>
    </citation>
    <scope>IDENTIFICATION</scope>
</reference>
<dbReference type="Proteomes" id="UP000887576">
    <property type="component" value="Unplaced"/>
</dbReference>
<name>A0AC34R8G3_9BILA</name>
<proteinExistence type="predicted"/>
<organism evidence="1 2">
    <name type="scientific">Panagrolaimus sp. JU765</name>
    <dbReference type="NCBI Taxonomy" id="591449"/>
    <lineage>
        <taxon>Eukaryota</taxon>
        <taxon>Metazoa</taxon>
        <taxon>Ecdysozoa</taxon>
        <taxon>Nematoda</taxon>
        <taxon>Chromadorea</taxon>
        <taxon>Rhabditida</taxon>
        <taxon>Tylenchina</taxon>
        <taxon>Panagrolaimomorpha</taxon>
        <taxon>Panagrolaimoidea</taxon>
        <taxon>Panagrolaimidae</taxon>
        <taxon>Panagrolaimus</taxon>
    </lineage>
</organism>
<accession>A0AC34R8G3</accession>